<dbReference type="GO" id="GO:0003676">
    <property type="term" value="F:nucleic acid binding"/>
    <property type="evidence" value="ECO:0007669"/>
    <property type="project" value="InterPro"/>
</dbReference>
<comment type="caution">
    <text evidence="9">The sequence shown here is derived from an EMBL/GenBank/DDBJ whole genome shotgun (WGS) entry which is preliminary data.</text>
</comment>
<keyword evidence="6 7" id="KW-0030">Aminoacyl-tRNA synthetase</keyword>
<keyword evidence="5 7" id="KW-0648">Protein biosynthesis</keyword>
<dbReference type="FunFam" id="3.30.930.10:FF:000016">
    <property type="entry name" value="Asparagine--tRNA ligase"/>
    <property type="match status" value="1"/>
</dbReference>
<dbReference type="InterPro" id="IPR006195">
    <property type="entry name" value="aa-tRNA-synth_II"/>
</dbReference>
<evidence type="ECO:0000256" key="7">
    <source>
        <dbReference type="HAMAP-Rule" id="MF_00534"/>
    </source>
</evidence>
<dbReference type="GO" id="GO:0004816">
    <property type="term" value="F:asparagine-tRNA ligase activity"/>
    <property type="evidence" value="ECO:0007669"/>
    <property type="project" value="UniProtKB-UniRule"/>
</dbReference>
<proteinExistence type="inferred from homology"/>
<dbReference type="AlphaFoldDB" id="A0A968GC29"/>
<protein>
    <recommendedName>
        <fullName evidence="7">Asparagine--tRNA ligase</fullName>
        <ecNumber evidence="7">6.1.1.22</ecNumber>
    </recommendedName>
    <alternativeName>
        <fullName evidence="7">Asparaginyl-tRNA synthetase</fullName>
        <shortName evidence="7">AsnRS</shortName>
    </alternativeName>
</protein>
<evidence type="ECO:0000256" key="5">
    <source>
        <dbReference type="ARBA" id="ARBA00022917"/>
    </source>
</evidence>
<dbReference type="InterPro" id="IPR045864">
    <property type="entry name" value="aa-tRNA-synth_II/BPL/LPL"/>
</dbReference>
<keyword evidence="7" id="KW-0963">Cytoplasm</keyword>
<gene>
    <name evidence="7 9" type="primary">asnS</name>
    <name evidence="9" type="ORF">HCT46_01010</name>
</gene>
<dbReference type="Gene3D" id="2.40.50.140">
    <property type="entry name" value="Nucleic acid-binding proteins"/>
    <property type="match status" value="1"/>
</dbReference>
<dbReference type="NCBIfam" id="TIGR00457">
    <property type="entry name" value="asnS"/>
    <property type="match status" value="1"/>
</dbReference>
<keyword evidence="3 7" id="KW-0547">Nucleotide-binding</keyword>
<dbReference type="InterPro" id="IPR004522">
    <property type="entry name" value="Asn-tRNA-ligase"/>
</dbReference>
<dbReference type="InterPro" id="IPR002312">
    <property type="entry name" value="Asp/Asn-tRNA-synth_IIb"/>
</dbReference>
<dbReference type="PANTHER" id="PTHR22594:SF34">
    <property type="entry name" value="ASPARAGINE--TRNA LIGASE, MITOCHONDRIAL-RELATED"/>
    <property type="match status" value="1"/>
</dbReference>
<evidence type="ECO:0000256" key="6">
    <source>
        <dbReference type="ARBA" id="ARBA00023146"/>
    </source>
</evidence>
<dbReference type="PROSITE" id="PS50862">
    <property type="entry name" value="AA_TRNA_LIGASE_II"/>
    <property type="match status" value="1"/>
</dbReference>
<sequence length="463" mass="52718">MIKLLRIKEILANSSIDTEITISGWVKSIRDAKELSFIELNDGSTMSNLQVVVDKQNFSYNDTLNKISTGASIKVRGRVVASVGSGQNIEISAGFISVLGESPNDYPLQKKRHSLEFLREISHLRSRTNTISAVMRVRNTVSFAIHKFLQDRGFFYIHTPIITSSDAEGAGDMFQVTTIPFDSKKIDSIDYKQDFFGCKTHLTVSGQLAVESYCLGLGNVYTFGPTFRAENSNTVRHLAEFWMVEPEMAFYRLDELIELSQDFLRYLLQEVLENCQEDLIFFDQRIKPGLLENLRSVAGSSFKHMTYTEAIDVLTHAIAQGKTFEYPVQWGVDLKSEHERYLTEEYSKSPVIVTDYPKEIKSFYMKLNDDGKTVRGMDILVPGIGEIIGGSEREDDYETLLNRMKESGLDIDSYQWYLDLRKYGSVPHSGFGLGLERFVMWVTGMSNIRDVIPFPRTIKNCQF</sequence>
<dbReference type="GO" id="GO:0005737">
    <property type="term" value="C:cytoplasm"/>
    <property type="evidence" value="ECO:0007669"/>
    <property type="project" value="UniProtKB-SubCell"/>
</dbReference>
<dbReference type="EMBL" id="JAATLK010000001">
    <property type="protein sequence ID" value="NIZ46509.1"/>
    <property type="molecule type" value="Genomic_DNA"/>
</dbReference>
<dbReference type="InterPro" id="IPR004365">
    <property type="entry name" value="NA-bd_OB_tRNA"/>
</dbReference>
<dbReference type="EC" id="6.1.1.22" evidence="7"/>
<comment type="similarity">
    <text evidence="1 7">Belongs to the class-II aminoacyl-tRNA synthetase family.</text>
</comment>
<dbReference type="RefSeq" id="WP_167702967.1">
    <property type="nucleotide sequence ID" value="NZ_CP118168.1"/>
</dbReference>
<dbReference type="Pfam" id="PF01336">
    <property type="entry name" value="tRNA_anti-codon"/>
    <property type="match status" value="1"/>
</dbReference>
<comment type="catalytic activity">
    <reaction evidence="7">
        <text>tRNA(Asn) + L-asparagine + ATP = L-asparaginyl-tRNA(Asn) + AMP + diphosphate + H(+)</text>
        <dbReference type="Rhea" id="RHEA:11180"/>
        <dbReference type="Rhea" id="RHEA-COMP:9659"/>
        <dbReference type="Rhea" id="RHEA-COMP:9674"/>
        <dbReference type="ChEBI" id="CHEBI:15378"/>
        <dbReference type="ChEBI" id="CHEBI:30616"/>
        <dbReference type="ChEBI" id="CHEBI:33019"/>
        <dbReference type="ChEBI" id="CHEBI:58048"/>
        <dbReference type="ChEBI" id="CHEBI:78442"/>
        <dbReference type="ChEBI" id="CHEBI:78515"/>
        <dbReference type="ChEBI" id="CHEBI:456215"/>
        <dbReference type="EC" id="6.1.1.22"/>
    </reaction>
</comment>
<evidence type="ECO:0000256" key="2">
    <source>
        <dbReference type="ARBA" id="ARBA00022598"/>
    </source>
</evidence>
<dbReference type="PANTHER" id="PTHR22594">
    <property type="entry name" value="ASPARTYL/LYSYL-TRNA SYNTHETASE"/>
    <property type="match status" value="1"/>
</dbReference>
<dbReference type="NCBIfam" id="NF003037">
    <property type="entry name" value="PRK03932.1"/>
    <property type="match status" value="1"/>
</dbReference>
<organism evidence="9 10">
    <name type="scientific">Entomospira nematocerorum</name>
    <dbReference type="NCBI Taxonomy" id="2719987"/>
    <lineage>
        <taxon>Bacteria</taxon>
        <taxon>Pseudomonadati</taxon>
        <taxon>Spirochaetota</taxon>
        <taxon>Spirochaetia</taxon>
        <taxon>Spirochaetales</taxon>
        <taxon>Spirochaetaceae</taxon>
        <taxon>Entomospira</taxon>
    </lineage>
</organism>
<dbReference type="SUPFAM" id="SSF55681">
    <property type="entry name" value="Class II aaRS and biotin synthetases"/>
    <property type="match status" value="1"/>
</dbReference>
<evidence type="ECO:0000313" key="9">
    <source>
        <dbReference type="EMBL" id="NIZ46509.1"/>
    </source>
</evidence>
<dbReference type="GO" id="GO:0006421">
    <property type="term" value="P:asparaginyl-tRNA aminoacylation"/>
    <property type="evidence" value="ECO:0007669"/>
    <property type="project" value="UniProtKB-UniRule"/>
</dbReference>
<feature type="domain" description="Aminoacyl-transfer RNA synthetases class-II family profile" evidence="8">
    <location>
        <begin position="135"/>
        <end position="453"/>
    </location>
</feature>
<evidence type="ECO:0000256" key="1">
    <source>
        <dbReference type="ARBA" id="ARBA00008226"/>
    </source>
</evidence>
<reference evidence="9" key="1">
    <citation type="submission" date="2020-03" db="EMBL/GenBank/DDBJ databases">
        <title>Spirochaetal bacteria isolated from arthropods constitute a novel genus Entomospira genus novum within the order Spirochaetales.</title>
        <authorList>
            <person name="Grana-Miraglia L."/>
            <person name="Sikutova S."/>
            <person name="Fingerle V."/>
            <person name="Sing A."/>
            <person name="Castillo-Ramirez S."/>
            <person name="Margos G."/>
            <person name="Rudolf I."/>
        </authorList>
    </citation>
    <scope>NUCLEOTIDE SEQUENCE</scope>
    <source>
        <strain evidence="9">BR208</strain>
    </source>
</reference>
<dbReference type="HAMAP" id="MF_00534">
    <property type="entry name" value="Asn_tRNA_synth"/>
    <property type="match status" value="1"/>
</dbReference>
<comment type="subcellular location">
    <subcellularLocation>
        <location evidence="7">Cytoplasm</location>
    </subcellularLocation>
</comment>
<keyword evidence="4 7" id="KW-0067">ATP-binding</keyword>
<evidence type="ECO:0000313" key="10">
    <source>
        <dbReference type="Proteomes" id="UP000752013"/>
    </source>
</evidence>
<dbReference type="CDD" id="cd04318">
    <property type="entry name" value="EcAsnRS_like_N"/>
    <property type="match status" value="1"/>
</dbReference>
<dbReference type="Gene3D" id="3.30.930.10">
    <property type="entry name" value="Bira Bifunctional Protein, Domain 2"/>
    <property type="match status" value="1"/>
</dbReference>
<dbReference type="SUPFAM" id="SSF50249">
    <property type="entry name" value="Nucleic acid-binding proteins"/>
    <property type="match status" value="1"/>
</dbReference>
<dbReference type="PRINTS" id="PR01042">
    <property type="entry name" value="TRNASYNTHASP"/>
</dbReference>
<keyword evidence="10" id="KW-1185">Reference proteome</keyword>
<evidence type="ECO:0000256" key="3">
    <source>
        <dbReference type="ARBA" id="ARBA00022741"/>
    </source>
</evidence>
<comment type="subunit">
    <text evidence="7">Homodimer.</text>
</comment>
<dbReference type="CDD" id="cd00776">
    <property type="entry name" value="AsxRS_core"/>
    <property type="match status" value="1"/>
</dbReference>
<evidence type="ECO:0000256" key="4">
    <source>
        <dbReference type="ARBA" id="ARBA00022840"/>
    </source>
</evidence>
<dbReference type="InterPro" id="IPR012340">
    <property type="entry name" value="NA-bd_OB-fold"/>
</dbReference>
<dbReference type="InterPro" id="IPR004364">
    <property type="entry name" value="Aa-tRNA-synt_II"/>
</dbReference>
<keyword evidence="2 7" id="KW-0436">Ligase</keyword>
<accession>A0A968GC29</accession>
<dbReference type="Proteomes" id="UP000752013">
    <property type="component" value="Unassembled WGS sequence"/>
</dbReference>
<dbReference type="GO" id="GO:0005524">
    <property type="term" value="F:ATP binding"/>
    <property type="evidence" value="ECO:0007669"/>
    <property type="project" value="UniProtKB-UniRule"/>
</dbReference>
<dbReference type="Pfam" id="PF00152">
    <property type="entry name" value="tRNA-synt_2"/>
    <property type="match status" value="1"/>
</dbReference>
<name>A0A968GC29_9SPIO</name>
<evidence type="ECO:0000259" key="8">
    <source>
        <dbReference type="PROSITE" id="PS50862"/>
    </source>
</evidence>